<evidence type="ECO:0000313" key="2">
    <source>
        <dbReference type="EMBL" id="KAJ1119529.1"/>
    </source>
</evidence>
<sequence length="270" mass="30018">MAAVLAGCARPSPRLPDGPPRARPQRPSYLFRRQLEAAAEWPCHLPPWEQYSSLTGNGRNTQTIRRPPELRAVVSPKPTSGAQRVALVLDPLQRGTPSDSTLSHQLLFSEDIALPRPMALPKIPPSSAAIPADSCSDYAMERILQEITAVCRRLEAMDSKITDLSLASTSIRVDIASFQDKVTDLDHHLTTVEGQLVMLPDWDSELQFLFAKITDREDRSRSDNVHFFGIPEHKEGSDARAFLRDFLSEVTGLVFSPLLEFQRATESPPL</sequence>
<proteinExistence type="predicted"/>
<feature type="compositionally biased region" description="Pro residues" evidence="1">
    <location>
        <begin position="13"/>
        <end position="22"/>
    </location>
</feature>
<keyword evidence="3" id="KW-1185">Reference proteome</keyword>
<name>A0AAV7NX19_PLEWA</name>
<comment type="caution">
    <text evidence="2">The sequence shown here is derived from an EMBL/GenBank/DDBJ whole genome shotgun (WGS) entry which is preliminary data.</text>
</comment>
<dbReference type="AlphaFoldDB" id="A0AAV7NX19"/>
<accession>A0AAV7NX19</accession>
<dbReference type="Proteomes" id="UP001066276">
    <property type="component" value="Chromosome 8"/>
</dbReference>
<feature type="region of interest" description="Disordered" evidence="1">
    <location>
        <begin position="1"/>
        <end position="25"/>
    </location>
</feature>
<reference evidence="2" key="1">
    <citation type="journal article" date="2022" name="bioRxiv">
        <title>Sequencing and chromosome-scale assembly of the giantPleurodeles waltlgenome.</title>
        <authorList>
            <person name="Brown T."/>
            <person name="Elewa A."/>
            <person name="Iarovenko S."/>
            <person name="Subramanian E."/>
            <person name="Araus A.J."/>
            <person name="Petzold A."/>
            <person name="Susuki M."/>
            <person name="Suzuki K.-i.T."/>
            <person name="Hayashi T."/>
            <person name="Toyoda A."/>
            <person name="Oliveira C."/>
            <person name="Osipova E."/>
            <person name="Leigh N.D."/>
            <person name="Simon A."/>
            <person name="Yun M.H."/>
        </authorList>
    </citation>
    <scope>NUCLEOTIDE SEQUENCE</scope>
    <source>
        <strain evidence="2">20211129_DDA</strain>
        <tissue evidence="2">Liver</tissue>
    </source>
</reference>
<protein>
    <submittedName>
        <fullName evidence="2">Uncharacterized protein</fullName>
    </submittedName>
</protein>
<evidence type="ECO:0000313" key="3">
    <source>
        <dbReference type="Proteomes" id="UP001066276"/>
    </source>
</evidence>
<dbReference type="EMBL" id="JANPWB010000012">
    <property type="protein sequence ID" value="KAJ1119529.1"/>
    <property type="molecule type" value="Genomic_DNA"/>
</dbReference>
<organism evidence="2 3">
    <name type="scientific">Pleurodeles waltl</name>
    <name type="common">Iberian ribbed newt</name>
    <dbReference type="NCBI Taxonomy" id="8319"/>
    <lineage>
        <taxon>Eukaryota</taxon>
        <taxon>Metazoa</taxon>
        <taxon>Chordata</taxon>
        <taxon>Craniata</taxon>
        <taxon>Vertebrata</taxon>
        <taxon>Euteleostomi</taxon>
        <taxon>Amphibia</taxon>
        <taxon>Batrachia</taxon>
        <taxon>Caudata</taxon>
        <taxon>Salamandroidea</taxon>
        <taxon>Salamandridae</taxon>
        <taxon>Pleurodelinae</taxon>
        <taxon>Pleurodeles</taxon>
    </lineage>
</organism>
<evidence type="ECO:0000256" key="1">
    <source>
        <dbReference type="SAM" id="MobiDB-lite"/>
    </source>
</evidence>
<gene>
    <name evidence="2" type="ORF">NDU88_007714</name>
</gene>